<dbReference type="EMBL" id="PSQE01000007">
    <property type="protein sequence ID" value="RHN49561.1"/>
    <property type="molecule type" value="Genomic_DNA"/>
</dbReference>
<dbReference type="Gramene" id="rna44404">
    <property type="protein sequence ID" value="RHN49561.1"/>
    <property type="gene ID" value="gene44404"/>
</dbReference>
<dbReference type="GO" id="GO:0010629">
    <property type="term" value="P:negative regulation of gene expression"/>
    <property type="evidence" value="ECO:0007669"/>
    <property type="project" value="EnsemblPlants"/>
</dbReference>
<protein>
    <recommendedName>
        <fullName evidence="5">Transcription factor</fullName>
        <shortName evidence="5">bHLH transcription factor</shortName>
    </recommendedName>
    <alternativeName>
        <fullName evidence="5">Basic helix-loop-helix protein</fullName>
    </alternativeName>
</protein>
<evidence type="ECO:0000256" key="5">
    <source>
        <dbReference type="RuleBase" id="RU369104"/>
    </source>
</evidence>
<dbReference type="Proteomes" id="UP000265566">
    <property type="component" value="Chromosome 7"/>
</dbReference>
<feature type="region of interest" description="Disordered" evidence="6">
    <location>
        <begin position="307"/>
        <end position="339"/>
    </location>
</feature>
<dbReference type="GO" id="GO:0003700">
    <property type="term" value="F:DNA-binding transcription factor activity"/>
    <property type="evidence" value="ECO:0007669"/>
    <property type="project" value="EnsemblPlants"/>
</dbReference>
<evidence type="ECO:0000256" key="4">
    <source>
        <dbReference type="ARBA" id="ARBA00023242"/>
    </source>
</evidence>
<keyword evidence="2 5" id="KW-0805">Transcription regulation</keyword>
<dbReference type="PANTHER" id="PTHR11514">
    <property type="entry name" value="MYC"/>
    <property type="match status" value="1"/>
</dbReference>
<comment type="caution">
    <text evidence="8">The sequence shown here is derived from an EMBL/GenBank/DDBJ whole genome shotgun (WGS) entry which is preliminary data.</text>
</comment>
<dbReference type="PROSITE" id="PS50888">
    <property type="entry name" value="BHLH"/>
    <property type="match status" value="1"/>
</dbReference>
<evidence type="ECO:0000256" key="1">
    <source>
        <dbReference type="ARBA" id="ARBA00004123"/>
    </source>
</evidence>
<dbReference type="GO" id="GO:0009737">
    <property type="term" value="P:response to abscisic acid"/>
    <property type="evidence" value="ECO:0007669"/>
    <property type="project" value="EnsemblPlants"/>
</dbReference>
<feature type="domain" description="BHLH" evidence="7">
    <location>
        <begin position="248"/>
        <end position="297"/>
    </location>
</feature>
<name>A0A396HAJ9_MEDTR</name>
<evidence type="ECO:0000256" key="2">
    <source>
        <dbReference type="ARBA" id="ARBA00023015"/>
    </source>
</evidence>
<keyword evidence="4 5" id="KW-0539">Nucleus</keyword>
<dbReference type="CDD" id="cd11449">
    <property type="entry name" value="bHLH_AtAIB_like"/>
    <property type="match status" value="1"/>
</dbReference>
<dbReference type="SUPFAM" id="SSF47459">
    <property type="entry name" value="HLH, helix-loop-helix DNA-binding domain"/>
    <property type="match status" value="1"/>
</dbReference>
<dbReference type="Pfam" id="PF00010">
    <property type="entry name" value="HLH"/>
    <property type="match status" value="1"/>
</dbReference>
<feature type="compositionally biased region" description="Acidic residues" evidence="6">
    <location>
        <begin position="221"/>
        <end position="230"/>
    </location>
</feature>
<dbReference type="GO" id="GO:0009611">
    <property type="term" value="P:response to wounding"/>
    <property type="evidence" value="ECO:0007669"/>
    <property type="project" value="EnsemblPlants"/>
</dbReference>
<feature type="compositionally biased region" description="Basic and acidic residues" evidence="6">
    <location>
        <begin position="245"/>
        <end position="259"/>
    </location>
</feature>
<dbReference type="SMART" id="SM00353">
    <property type="entry name" value="HLH"/>
    <property type="match status" value="1"/>
</dbReference>
<evidence type="ECO:0000256" key="3">
    <source>
        <dbReference type="ARBA" id="ARBA00023163"/>
    </source>
</evidence>
<dbReference type="GO" id="GO:0005634">
    <property type="term" value="C:nucleus"/>
    <property type="evidence" value="ECO:0007669"/>
    <property type="project" value="UniProtKB-SubCell"/>
</dbReference>
<feature type="region of interest" description="Disordered" evidence="6">
    <location>
        <begin position="220"/>
        <end position="259"/>
    </location>
</feature>
<dbReference type="PANTHER" id="PTHR11514:SF142">
    <property type="entry name" value="TRANSCRIPTION FACTOR"/>
    <property type="match status" value="1"/>
</dbReference>
<proteinExistence type="predicted"/>
<evidence type="ECO:0000259" key="7">
    <source>
        <dbReference type="PROSITE" id="PS50888"/>
    </source>
</evidence>
<dbReference type="GO" id="GO:0046983">
    <property type="term" value="F:protein dimerization activity"/>
    <property type="evidence" value="ECO:0007669"/>
    <property type="project" value="InterPro"/>
</dbReference>
<evidence type="ECO:0000313" key="8">
    <source>
        <dbReference type="EMBL" id="RHN49561.1"/>
    </source>
</evidence>
<gene>
    <name evidence="8" type="ORF">MtrunA17_Chr7g0275821</name>
</gene>
<comment type="subcellular location">
    <subcellularLocation>
        <location evidence="1 5">Nucleus</location>
    </subcellularLocation>
</comment>
<dbReference type="Pfam" id="PF14215">
    <property type="entry name" value="bHLH-MYC_N"/>
    <property type="match status" value="1"/>
</dbReference>
<accession>A0A396HAJ9</accession>
<dbReference type="InterPro" id="IPR036638">
    <property type="entry name" value="HLH_DNA-bd_sf"/>
</dbReference>
<organism evidence="8 9">
    <name type="scientific">Medicago truncatula</name>
    <name type="common">Barrel medic</name>
    <name type="synonym">Medicago tribuloides</name>
    <dbReference type="NCBI Taxonomy" id="3880"/>
    <lineage>
        <taxon>Eukaryota</taxon>
        <taxon>Viridiplantae</taxon>
        <taxon>Streptophyta</taxon>
        <taxon>Embryophyta</taxon>
        <taxon>Tracheophyta</taxon>
        <taxon>Spermatophyta</taxon>
        <taxon>Magnoliopsida</taxon>
        <taxon>eudicotyledons</taxon>
        <taxon>Gunneridae</taxon>
        <taxon>Pentapetalae</taxon>
        <taxon>rosids</taxon>
        <taxon>fabids</taxon>
        <taxon>Fabales</taxon>
        <taxon>Fabaceae</taxon>
        <taxon>Papilionoideae</taxon>
        <taxon>50 kb inversion clade</taxon>
        <taxon>NPAAA clade</taxon>
        <taxon>Hologalegina</taxon>
        <taxon>IRL clade</taxon>
        <taxon>Trifolieae</taxon>
        <taxon>Medicago</taxon>
    </lineage>
</organism>
<keyword evidence="3 5" id="KW-0804">Transcription</keyword>
<dbReference type="InterPro" id="IPR025610">
    <property type="entry name" value="MYC/MYB_N"/>
</dbReference>
<evidence type="ECO:0000313" key="9">
    <source>
        <dbReference type="Proteomes" id="UP000265566"/>
    </source>
</evidence>
<sequence>MGSIRRMIWNEEEKTMVEAVLGARALDFLINNCLSNESGLIAVGESVDSLQNKLSDLVENSSSNFNWNYAIYWRLSKSKSGDYVLCWADGCCREPNEEEGGGGGVRETMSLRIEEEKKEEEEEEEGMKQSMKKWVLQKLHKAFGGSDEDNYAFGLDRVTDTEMFFLASMYFFFPKGYGGPGKLNNNNSNYQPQRQMPMQIDFSGANSRANSVRPVIAESELVADVEADQPSDERRPRKRGRKPANGRDEPLNHVEAERQRREKLNQRFYALRAVVPNISKMDKASLLGDAIAYINELQAKLKIMESERESFGSSTSRDGLANSRSENRHQNTRVPPPDVDIQASQDEVIVKVSCSLDTHPVSKVIETFKEAQISVVESKLAAANDTIYHNFVIKSEGSEQLTKDKLIAAFTRESNSLQTQTLSI</sequence>
<dbReference type="InterPro" id="IPR011598">
    <property type="entry name" value="bHLH_dom"/>
</dbReference>
<dbReference type="Gene3D" id="4.10.280.10">
    <property type="entry name" value="Helix-loop-helix DNA-binding domain"/>
    <property type="match status" value="1"/>
</dbReference>
<dbReference type="AlphaFoldDB" id="A0A396HAJ9"/>
<dbReference type="FunFam" id="4.10.280.10:FF:000078">
    <property type="entry name" value="Transcription factor bHLH13"/>
    <property type="match status" value="1"/>
</dbReference>
<dbReference type="GO" id="GO:0000976">
    <property type="term" value="F:transcription cis-regulatory region binding"/>
    <property type="evidence" value="ECO:0007669"/>
    <property type="project" value="EnsemblPlants"/>
</dbReference>
<reference evidence="9" key="1">
    <citation type="journal article" date="2018" name="Nat. Plants">
        <title>Whole-genome landscape of Medicago truncatula symbiotic genes.</title>
        <authorList>
            <person name="Pecrix Y."/>
            <person name="Staton S.E."/>
            <person name="Sallet E."/>
            <person name="Lelandais-Briere C."/>
            <person name="Moreau S."/>
            <person name="Carrere S."/>
            <person name="Blein T."/>
            <person name="Jardinaud M.F."/>
            <person name="Latrasse D."/>
            <person name="Zouine M."/>
            <person name="Zahm M."/>
            <person name="Kreplak J."/>
            <person name="Mayjonade B."/>
            <person name="Satge C."/>
            <person name="Perez M."/>
            <person name="Cauet S."/>
            <person name="Marande W."/>
            <person name="Chantry-Darmon C."/>
            <person name="Lopez-Roques C."/>
            <person name="Bouchez O."/>
            <person name="Berard A."/>
            <person name="Debelle F."/>
            <person name="Munos S."/>
            <person name="Bendahmane A."/>
            <person name="Berges H."/>
            <person name="Niebel A."/>
            <person name="Buitink J."/>
            <person name="Frugier F."/>
            <person name="Benhamed M."/>
            <person name="Crespi M."/>
            <person name="Gouzy J."/>
            <person name="Gamas P."/>
        </authorList>
    </citation>
    <scope>NUCLEOTIDE SEQUENCE [LARGE SCALE GENOMIC DNA]</scope>
    <source>
        <strain evidence="9">cv. Jemalong A17</strain>
    </source>
</reference>
<dbReference type="InterPro" id="IPR045084">
    <property type="entry name" value="AIB/MYC-like"/>
</dbReference>
<evidence type="ECO:0000256" key="6">
    <source>
        <dbReference type="SAM" id="MobiDB-lite"/>
    </source>
</evidence>